<name>A0A821ISI0_9BILA</name>
<dbReference type="AlphaFoldDB" id="A0A821ISI0"/>
<dbReference type="Proteomes" id="UP000663866">
    <property type="component" value="Unassembled WGS sequence"/>
</dbReference>
<evidence type="ECO:0000256" key="1">
    <source>
        <dbReference type="SAM" id="Coils"/>
    </source>
</evidence>
<gene>
    <name evidence="2" type="ORF">OVN521_LOCUS48692</name>
</gene>
<organism evidence="2 3">
    <name type="scientific">Rotaria magnacalcarata</name>
    <dbReference type="NCBI Taxonomy" id="392030"/>
    <lineage>
        <taxon>Eukaryota</taxon>
        <taxon>Metazoa</taxon>
        <taxon>Spiralia</taxon>
        <taxon>Gnathifera</taxon>
        <taxon>Rotifera</taxon>
        <taxon>Eurotatoria</taxon>
        <taxon>Bdelloidea</taxon>
        <taxon>Philodinida</taxon>
        <taxon>Philodinidae</taxon>
        <taxon>Rotaria</taxon>
    </lineage>
</organism>
<comment type="caution">
    <text evidence="2">The sequence shown here is derived from an EMBL/GenBank/DDBJ whole genome shotgun (WGS) entry which is preliminary data.</text>
</comment>
<feature type="coiled-coil region" evidence="1">
    <location>
        <begin position="22"/>
        <end position="49"/>
    </location>
</feature>
<sequence>SNVATVSGDTHEGIKQYYIQKIEELQLNVAEKSQNLRRLQAKRNELNAK</sequence>
<proteinExistence type="predicted"/>
<protein>
    <submittedName>
        <fullName evidence="2">Uncharacterized protein</fullName>
    </submittedName>
</protein>
<accession>A0A821ISI0</accession>
<reference evidence="2" key="1">
    <citation type="submission" date="2021-02" db="EMBL/GenBank/DDBJ databases">
        <authorList>
            <person name="Nowell W R."/>
        </authorList>
    </citation>
    <scope>NUCLEOTIDE SEQUENCE</scope>
</reference>
<feature type="non-terminal residue" evidence="2">
    <location>
        <position position="1"/>
    </location>
</feature>
<dbReference type="EMBL" id="CAJOBG010102683">
    <property type="protein sequence ID" value="CAF4709682.1"/>
    <property type="molecule type" value="Genomic_DNA"/>
</dbReference>
<keyword evidence="1" id="KW-0175">Coiled coil</keyword>
<evidence type="ECO:0000313" key="3">
    <source>
        <dbReference type="Proteomes" id="UP000663866"/>
    </source>
</evidence>
<keyword evidence="3" id="KW-1185">Reference proteome</keyword>
<feature type="non-terminal residue" evidence="2">
    <location>
        <position position="49"/>
    </location>
</feature>
<evidence type="ECO:0000313" key="2">
    <source>
        <dbReference type="EMBL" id="CAF4709682.1"/>
    </source>
</evidence>